<dbReference type="Gene3D" id="3.10.620.30">
    <property type="match status" value="1"/>
</dbReference>
<evidence type="ECO:0000313" key="3">
    <source>
        <dbReference type="EMBL" id="PHN06574.1"/>
    </source>
</evidence>
<dbReference type="AlphaFoldDB" id="A0A2D0NDI1"/>
<evidence type="ECO:0000313" key="4">
    <source>
        <dbReference type="Proteomes" id="UP000223913"/>
    </source>
</evidence>
<accession>A0A2D0NDI1</accession>
<dbReference type="EMBL" id="PDUD01000017">
    <property type="protein sequence ID" value="PHN06574.1"/>
    <property type="molecule type" value="Genomic_DNA"/>
</dbReference>
<name>A0A2D0NDI1_FLAN2</name>
<organism evidence="3 4">
    <name type="scientific">Flavilitoribacter nigricans (strain ATCC 23147 / DSM 23189 / NBRC 102662 / NCIMB 1420 / SS-2)</name>
    <name type="common">Lewinella nigricans</name>
    <dbReference type="NCBI Taxonomy" id="1122177"/>
    <lineage>
        <taxon>Bacteria</taxon>
        <taxon>Pseudomonadati</taxon>
        <taxon>Bacteroidota</taxon>
        <taxon>Saprospiria</taxon>
        <taxon>Saprospirales</taxon>
        <taxon>Lewinellaceae</taxon>
        <taxon>Flavilitoribacter</taxon>
    </lineage>
</organism>
<keyword evidence="4" id="KW-1185">Reference proteome</keyword>
<dbReference type="Gene3D" id="2.60.40.3140">
    <property type="match status" value="1"/>
</dbReference>
<feature type="domain" description="DUF3857" evidence="2">
    <location>
        <begin position="76"/>
        <end position="196"/>
    </location>
</feature>
<proteinExistence type="predicted"/>
<evidence type="ECO:0000256" key="1">
    <source>
        <dbReference type="SAM" id="SignalP"/>
    </source>
</evidence>
<evidence type="ECO:0000259" key="2">
    <source>
        <dbReference type="Pfam" id="PF12969"/>
    </source>
</evidence>
<feature type="signal peptide" evidence="1">
    <location>
        <begin position="1"/>
        <end position="26"/>
    </location>
</feature>
<feature type="chain" id="PRO_5012609849" description="DUF3857 domain-containing protein" evidence="1">
    <location>
        <begin position="27"/>
        <end position="670"/>
    </location>
</feature>
<dbReference type="Gene3D" id="2.60.120.1130">
    <property type="match status" value="1"/>
</dbReference>
<dbReference type="Pfam" id="PF12969">
    <property type="entry name" value="DUF3857"/>
    <property type="match status" value="1"/>
</dbReference>
<sequence length="670" mass="77602">MNKKNGHSMKNFVFVFCFLLSLTLRAQDPLMEFGSMSQDQINMISYDKAPDAPAVVLFDLGESYFYDFDGGYNIRFTRTRRVKIFDQSATDLAEVRIPFYADGYGKTERVASIEAFTYNFENGRPIKKAVAPTSIFEEQINERWRVKKFVFPDVKKGSVIEYRYVLETPFHFNLPDWTFQDKIPTLYSQYQVSMIPFYDYAYIAQGITEFDVKHSEEGKFERRWGNVTEAMGQSYGRGVKFKDLIHTYAIKDIPAFKDESYITSPNDYLMKIDFQLSRFYRPQGGSTDIITTWENLNESLLKNDHFGDFLKQSRKLTGKLLEKELDVSSLSEAEKAEKIIQYVKDNFSWNQTYGKYTSKSAKDLWSQKSGSAAELNLLLVAFLQEAGLKAEPLLISTRDHGKIHTEYPFEHFFNYVIAFVEAGQPFLADATSTALPFNRIPPRCMNELGLVVQEGKPVWLQLNSEITALENKQIQFKLDPDTRTATTTVSIQATEYEGYLYRTRFRDDEESLKTYFKGKGLHTVEMVRTSKYEEPDKPYIIGIKGTSEIEQIGSNLILSPFLDFPMQENLLRQEERTYPVDFIYPKMDQFRIILEIPEGYELTDAPKAFQESNELVEVNITPQQTATSLTINAHYHIKKSVYSPQEYQKIKGYLDLIIKQFNQQVVLQKS</sequence>
<reference evidence="3 4" key="1">
    <citation type="submission" date="2017-10" db="EMBL/GenBank/DDBJ databases">
        <title>The draft genome sequence of Lewinella nigricans NBRC 102662.</title>
        <authorList>
            <person name="Wang K."/>
        </authorList>
    </citation>
    <scope>NUCLEOTIDE SEQUENCE [LARGE SCALE GENOMIC DNA]</scope>
    <source>
        <strain evidence="3 4">NBRC 102662</strain>
    </source>
</reference>
<dbReference type="InterPro" id="IPR024618">
    <property type="entry name" value="DUF3857"/>
</dbReference>
<gene>
    <name evidence="3" type="ORF">CRP01_09725</name>
</gene>
<keyword evidence="1" id="KW-0732">Signal</keyword>
<comment type="caution">
    <text evidence="3">The sequence shown here is derived from an EMBL/GenBank/DDBJ whole genome shotgun (WGS) entry which is preliminary data.</text>
</comment>
<protein>
    <recommendedName>
        <fullName evidence="2">DUF3857 domain-containing protein</fullName>
    </recommendedName>
</protein>
<dbReference type="Proteomes" id="UP000223913">
    <property type="component" value="Unassembled WGS sequence"/>
</dbReference>